<organism evidence="1 2">
    <name type="scientific">Reinekea blandensis MED297</name>
    <dbReference type="NCBI Taxonomy" id="314283"/>
    <lineage>
        <taxon>Bacteria</taxon>
        <taxon>Pseudomonadati</taxon>
        <taxon>Pseudomonadota</taxon>
        <taxon>Gammaproteobacteria</taxon>
        <taxon>Oceanospirillales</taxon>
        <taxon>Saccharospirillaceae</taxon>
        <taxon>Reinekea</taxon>
    </lineage>
</organism>
<dbReference type="Proteomes" id="UP000005953">
    <property type="component" value="Unassembled WGS sequence"/>
</dbReference>
<evidence type="ECO:0000313" key="2">
    <source>
        <dbReference type="Proteomes" id="UP000005953"/>
    </source>
</evidence>
<name>A4BFB1_9GAMM</name>
<dbReference type="EMBL" id="AAOE01000012">
    <property type="protein sequence ID" value="EAR09224.1"/>
    <property type="molecule type" value="Genomic_DNA"/>
</dbReference>
<accession>A4BFB1</accession>
<comment type="caution">
    <text evidence="1">The sequence shown here is derived from an EMBL/GenBank/DDBJ whole genome shotgun (WGS) entry which is preliminary data.</text>
</comment>
<reference evidence="1 2" key="1">
    <citation type="submission" date="2006-02" db="EMBL/GenBank/DDBJ databases">
        <authorList>
            <person name="Pinhassi J."/>
            <person name="Pedros-Alio C."/>
            <person name="Ferriera S."/>
            <person name="Johnson J."/>
            <person name="Kravitz S."/>
            <person name="Halpern A."/>
            <person name="Remington K."/>
            <person name="Beeson K."/>
            <person name="Tran B."/>
            <person name="Rogers Y.-H."/>
            <person name="Friedman R."/>
            <person name="Venter J.C."/>
        </authorList>
    </citation>
    <scope>NUCLEOTIDE SEQUENCE [LARGE SCALE GENOMIC DNA]</scope>
    <source>
        <strain evidence="1 2">MED297</strain>
    </source>
</reference>
<sequence length="190" mass="21330">MNQGGLMSDSALLFLGKIEVEYGQFYFDHPDDDESLFDGVVEEAFIDQKNGLCGAGIDGMVYFVAGLNNGAMSVCIEQHEQAPELDSSYDDIVEVSFTNQIASLALCQWAHEATFPLNLPEGQYRLRYCVQGMDNEYGDEDDWSLPMPGQRHLVQLWPASPEADSIIRSNSKMGRYWHKNFGQKDASQEL</sequence>
<dbReference type="STRING" id="314283.MED297_07073"/>
<dbReference type="HOGENOM" id="CLU_096818_1_0_6"/>
<proteinExistence type="predicted"/>
<gene>
    <name evidence="1" type="ORF">MED297_07073</name>
</gene>
<keyword evidence="2" id="KW-1185">Reference proteome</keyword>
<evidence type="ECO:0000313" key="1">
    <source>
        <dbReference type="EMBL" id="EAR09224.1"/>
    </source>
</evidence>
<protein>
    <submittedName>
        <fullName evidence="1">Uncharacterized protein</fullName>
    </submittedName>
</protein>
<dbReference type="AlphaFoldDB" id="A4BFB1"/>